<organism evidence="4 5">
    <name type="scientific">Linum tenue</name>
    <dbReference type="NCBI Taxonomy" id="586396"/>
    <lineage>
        <taxon>Eukaryota</taxon>
        <taxon>Viridiplantae</taxon>
        <taxon>Streptophyta</taxon>
        <taxon>Embryophyta</taxon>
        <taxon>Tracheophyta</taxon>
        <taxon>Spermatophyta</taxon>
        <taxon>Magnoliopsida</taxon>
        <taxon>eudicotyledons</taxon>
        <taxon>Gunneridae</taxon>
        <taxon>Pentapetalae</taxon>
        <taxon>rosids</taxon>
        <taxon>fabids</taxon>
        <taxon>Malpighiales</taxon>
        <taxon>Linaceae</taxon>
        <taxon>Linum</taxon>
    </lineage>
</organism>
<keyword evidence="5" id="KW-1185">Reference proteome</keyword>
<proteinExistence type="inferred from homology"/>
<reference evidence="4" key="1">
    <citation type="submission" date="2022-08" db="EMBL/GenBank/DDBJ databases">
        <authorList>
            <person name="Gutierrez-Valencia J."/>
        </authorList>
    </citation>
    <scope>NUCLEOTIDE SEQUENCE</scope>
</reference>
<accession>A0AAV0HJI9</accession>
<feature type="domain" description="GFO/IDH/MocA-like oxidoreductase" evidence="3">
    <location>
        <begin position="140"/>
        <end position="261"/>
    </location>
</feature>
<dbReference type="SUPFAM" id="SSF51735">
    <property type="entry name" value="NAD(P)-binding Rossmann-fold domains"/>
    <property type="match status" value="1"/>
</dbReference>
<dbReference type="Proteomes" id="UP001154282">
    <property type="component" value="Unassembled WGS sequence"/>
</dbReference>
<evidence type="ECO:0008006" key="6">
    <source>
        <dbReference type="Google" id="ProtNLM"/>
    </source>
</evidence>
<dbReference type="InterPro" id="IPR055170">
    <property type="entry name" value="GFO_IDH_MocA-like_dom"/>
</dbReference>
<dbReference type="EMBL" id="CAMGYJ010000002">
    <property type="protein sequence ID" value="CAI0385099.1"/>
    <property type="molecule type" value="Genomic_DNA"/>
</dbReference>
<dbReference type="InterPro" id="IPR036291">
    <property type="entry name" value="NAD(P)-bd_dom_sf"/>
</dbReference>
<dbReference type="PANTHER" id="PTHR46368">
    <property type="match status" value="1"/>
</dbReference>
<protein>
    <recommendedName>
        <fullName evidence="6">Gfo/Idh/MocA-like oxidoreductase N-terminal domain-containing protein</fullName>
    </recommendedName>
</protein>
<name>A0AAV0HJI9_9ROSI</name>
<dbReference type="PANTHER" id="PTHR46368:SF19">
    <property type="entry name" value="GFO_IDH_MOCA-LIKE OXIDOREDUCTASE N-TERMINAL DOMAIN-CONTAINING PROTEIN"/>
    <property type="match status" value="1"/>
</dbReference>
<evidence type="ECO:0000259" key="3">
    <source>
        <dbReference type="Pfam" id="PF22725"/>
    </source>
</evidence>
<dbReference type="Gene3D" id="3.40.50.720">
    <property type="entry name" value="NAD(P)-binding Rossmann-like Domain"/>
    <property type="match status" value="1"/>
</dbReference>
<evidence type="ECO:0000256" key="1">
    <source>
        <dbReference type="ARBA" id="ARBA00010928"/>
    </source>
</evidence>
<comment type="caution">
    <text evidence="4">The sequence shown here is derived from an EMBL/GenBank/DDBJ whole genome shotgun (WGS) entry which is preliminary data.</text>
</comment>
<dbReference type="GO" id="GO:0000166">
    <property type="term" value="F:nucleotide binding"/>
    <property type="evidence" value="ECO:0007669"/>
    <property type="project" value="InterPro"/>
</dbReference>
<dbReference type="InterPro" id="IPR000683">
    <property type="entry name" value="Gfo/Idh/MocA-like_OxRdtase_N"/>
</dbReference>
<evidence type="ECO:0000259" key="2">
    <source>
        <dbReference type="Pfam" id="PF01408"/>
    </source>
</evidence>
<dbReference type="SUPFAM" id="SSF55347">
    <property type="entry name" value="Glyceraldehyde-3-phosphate dehydrogenase-like, C-terminal domain"/>
    <property type="match status" value="1"/>
</dbReference>
<dbReference type="Gene3D" id="3.30.360.10">
    <property type="entry name" value="Dihydrodipicolinate Reductase, domain 2"/>
    <property type="match status" value="1"/>
</dbReference>
<dbReference type="Pfam" id="PF22725">
    <property type="entry name" value="GFO_IDH_MocA_C3"/>
    <property type="match status" value="1"/>
</dbReference>
<dbReference type="AlphaFoldDB" id="A0AAV0HJI9"/>
<evidence type="ECO:0000313" key="5">
    <source>
        <dbReference type="Proteomes" id="UP001154282"/>
    </source>
</evidence>
<gene>
    <name evidence="4" type="ORF">LITE_LOCUS4655</name>
</gene>
<feature type="domain" description="Gfo/Idh/MocA-like oxidoreductase N-terminal" evidence="2">
    <location>
        <begin position="8"/>
        <end position="127"/>
    </location>
</feature>
<comment type="similarity">
    <text evidence="1">Belongs to the Gfo/Idh/MocA family.</text>
</comment>
<evidence type="ECO:0000313" key="4">
    <source>
        <dbReference type="EMBL" id="CAI0385099.1"/>
    </source>
</evidence>
<dbReference type="Pfam" id="PF01408">
    <property type="entry name" value="GFO_IDH_MocA"/>
    <property type="match status" value="1"/>
</dbReference>
<sequence>MSPSEPTIRFGIMGCADIARKVSRAINLAPNARIAAVASRSLEKAAAFARANNLPPDTKIHGSYESLLDDPDIDVVYLPLPTTLHLKWATLAAQKKKHVLLEKPVAVTVAELDQILAACVANGVQFMDGTMWVHHPRTAKMREFLDDKHRFGELRTIHSCFTFAAPDSFLKDNIRVKPDLDSLGALGDAGWYGVRAILWAAGYHLPKTAVATRALVLSEQGVILACGASLHWEDGKSATFHCSFLTHMTMFLTAIGTQGTLQLNDFIIPFEEHEASFSTASQARFNDQVTGWEPGPVTEVHVVSTDIPQEACLIRELSRLVGEIKVHGGKPDLTWASRSRKTQRVLDAVKESIDNGFQPVEIGN</sequence>